<dbReference type="CDD" id="cd00207">
    <property type="entry name" value="fer2"/>
    <property type="match status" value="1"/>
</dbReference>
<evidence type="ECO:0000256" key="2">
    <source>
        <dbReference type="ARBA" id="ARBA00022448"/>
    </source>
</evidence>
<accession>A0A7J7ID70</accession>
<evidence type="ECO:0000313" key="12">
    <source>
        <dbReference type="Proteomes" id="UP000530660"/>
    </source>
</evidence>
<dbReference type="OrthoDB" id="1885901at2759"/>
<evidence type="ECO:0000313" key="11">
    <source>
        <dbReference type="EMBL" id="KAF6000634.1"/>
    </source>
</evidence>
<keyword evidence="4" id="KW-0479">Metal-binding</keyword>
<dbReference type="PROSITE" id="PS51085">
    <property type="entry name" value="2FE2S_FER_2"/>
    <property type="match status" value="1"/>
</dbReference>
<dbReference type="AlphaFoldDB" id="A0A7J7ID70"/>
<dbReference type="SUPFAM" id="SSF54292">
    <property type="entry name" value="2Fe-2S ferredoxin-like"/>
    <property type="match status" value="1"/>
</dbReference>
<proteinExistence type="inferred from homology"/>
<comment type="caution">
    <text evidence="11">The sequence shown here is derived from an EMBL/GenBank/DDBJ whole genome shotgun (WGS) entry which is preliminary data.</text>
</comment>
<evidence type="ECO:0000259" key="10">
    <source>
        <dbReference type="PROSITE" id="PS51085"/>
    </source>
</evidence>
<evidence type="ECO:0000256" key="3">
    <source>
        <dbReference type="ARBA" id="ARBA00022714"/>
    </source>
</evidence>
<comment type="similarity">
    <text evidence="1">Belongs to the 2Fe2S plant-type ferredoxin family.</text>
</comment>
<evidence type="ECO:0000256" key="8">
    <source>
        <dbReference type="ARBA" id="ARBA00034078"/>
    </source>
</evidence>
<evidence type="ECO:0000256" key="7">
    <source>
        <dbReference type="ARBA" id="ARBA00023014"/>
    </source>
</evidence>
<feature type="domain" description="2Fe-2S ferredoxin-type" evidence="10">
    <location>
        <begin position="73"/>
        <end position="167"/>
    </location>
</feature>
<evidence type="ECO:0000256" key="4">
    <source>
        <dbReference type="ARBA" id="ARBA00022723"/>
    </source>
</evidence>
<evidence type="ECO:0000256" key="1">
    <source>
        <dbReference type="ARBA" id="ARBA00007874"/>
    </source>
</evidence>
<protein>
    <recommendedName>
        <fullName evidence="10">2Fe-2S ferredoxin-type domain-containing protein</fullName>
    </recommendedName>
</protein>
<comment type="cofactor">
    <cofactor evidence="8">
        <name>[2Fe-2S] cluster</name>
        <dbReference type="ChEBI" id="CHEBI:190135"/>
    </cofactor>
</comment>
<dbReference type="Pfam" id="PF00111">
    <property type="entry name" value="Fer2"/>
    <property type="match status" value="1"/>
</dbReference>
<dbReference type="InterPro" id="IPR012675">
    <property type="entry name" value="Beta-grasp_dom_sf"/>
</dbReference>
<keyword evidence="3" id="KW-0001">2Fe-2S</keyword>
<keyword evidence="2" id="KW-0813">Transport</keyword>
<dbReference type="InterPro" id="IPR001041">
    <property type="entry name" value="2Fe-2S_ferredoxin-type"/>
</dbReference>
<feature type="compositionally biased region" description="Polar residues" evidence="9">
    <location>
        <begin position="40"/>
        <end position="54"/>
    </location>
</feature>
<keyword evidence="12" id="KW-1185">Reference proteome</keyword>
<organism evidence="11 12">
    <name type="scientific">Cyanidiococcus yangmingshanensis</name>
    <dbReference type="NCBI Taxonomy" id="2690220"/>
    <lineage>
        <taxon>Eukaryota</taxon>
        <taxon>Rhodophyta</taxon>
        <taxon>Bangiophyceae</taxon>
        <taxon>Cyanidiales</taxon>
        <taxon>Cyanidiaceae</taxon>
        <taxon>Cyanidiococcus</taxon>
    </lineage>
</organism>
<dbReference type="PANTHER" id="PTHR43112:SF10">
    <property type="entry name" value="FERREDOXIN C 2, CHLOROPLASTIC"/>
    <property type="match status" value="1"/>
</dbReference>
<dbReference type="GO" id="GO:0046872">
    <property type="term" value="F:metal ion binding"/>
    <property type="evidence" value="ECO:0007669"/>
    <property type="project" value="UniProtKB-KW"/>
</dbReference>
<dbReference type="GO" id="GO:0051537">
    <property type="term" value="F:2 iron, 2 sulfur cluster binding"/>
    <property type="evidence" value="ECO:0007669"/>
    <property type="project" value="UniProtKB-KW"/>
</dbReference>
<keyword evidence="7" id="KW-0411">Iron-sulfur</keyword>
<evidence type="ECO:0000256" key="6">
    <source>
        <dbReference type="ARBA" id="ARBA00023004"/>
    </source>
</evidence>
<sequence>MGFQLGSHCGSGVRSFECRRINYSSTVCTRRRRRRRRGLTANTASNGTDPSSNPKVRGKLGGALPGDPSAPKHSVTIRNWQGSESLTVAVPEDRYIWWYLREQGYELPSSCLNGCCTTCAAKVLRGTLEQPEALGLTRDFRERGYCLLCVSYPRSELELVLQDEDEVYLQQWAATFESGGKRWGGLIPEED</sequence>
<feature type="region of interest" description="Disordered" evidence="9">
    <location>
        <begin position="33"/>
        <end position="73"/>
    </location>
</feature>
<dbReference type="EMBL" id="VWRR01000018">
    <property type="protein sequence ID" value="KAF6000634.1"/>
    <property type="molecule type" value="Genomic_DNA"/>
</dbReference>
<dbReference type="InterPro" id="IPR036010">
    <property type="entry name" value="2Fe-2S_ferredoxin-like_sf"/>
</dbReference>
<gene>
    <name evidence="11" type="ORF">F1559_000284</name>
</gene>
<keyword evidence="5" id="KW-0249">Electron transport</keyword>
<dbReference type="PANTHER" id="PTHR43112">
    <property type="entry name" value="FERREDOXIN"/>
    <property type="match status" value="1"/>
</dbReference>
<dbReference type="Gene3D" id="3.10.20.30">
    <property type="match status" value="1"/>
</dbReference>
<keyword evidence="6" id="KW-0408">Iron</keyword>
<dbReference type="Proteomes" id="UP000530660">
    <property type="component" value="Unassembled WGS sequence"/>
</dbReference>
<name>A0A7J7ID70_9RHOD</name>
<evidence type="ECO:0000256" key="5">
    <source>
        <dbReference type="ARBA" id="ARBA00022982"/>
    </source>
</evidence>
<reference evidence="11 12" key="1">
    <citation type="journal article" date="2020" name="J. Phycol.">
        <title>Comparative genome analysis reveals Cyanidiococcus gen. nov., a new extremophilic red algal genus sister to Cyanidioschyzon (Cyanidioschyzonaceae, Rhodophyta).</title>
        <authorList>
            <person name="Liu S.-L."/>
            <person name="Chiang Y.-R."/>
            <person name="Yoon H.S."/>
            <person name="Fu H.-Y."/>
        </authorList>
    </citation>
    <scope>NUCLEOTIDE SEQUENCE [LARGE SCALE GENOMIC DNA]</scope>
    <source>
        <strain evidence="11 12">THAL066</strain>
    </source>
</reference>
<evidence type="ECO:0000256" key="9">
    <source>
        <dbReference type="SAM" id="MobiDB-lite"/>
    </source>
</evidence>